<dbReference type="NCBIfam" id="TIGR00518">
    <property type="entry name" value="alaDH"/>
    <property type="match status" value="1"/>
</dbReference>
<keyword evidence="3 5" id="KW-0560">Oxidoreductase</keyword>
<evidence type="ECO:0000259" key="8">
    <source>
        <dbReference type="SMART" id="SM01002"/>
    </source>
</evidence>
<dbReference type="PIRSF" id="PIRSF000183">
    <property type="entry name" value="Alanine_dh"/>
    <property type="match status" value="1"/>
</dbReference>
<dbReference type="GO" id="GO:0000166">
    <property type="term" value="F:nucleotide binding"/>
    <property type="evidence" value="ECO:0007669"/>
    <property type="project" value="UniProtKB-KW"/>
</dbReference>
<dbReference type="InterPro" id="IPR008141">
    <property type="entry name" value="Ala_DH"/>
</dbReference>
<dbReference type="GO" id="GO:0000286">
    <property type="term" value="F:alanine dehydrogenase activity"/>
    <property type="evidence" value="ECO:0007669"/>
    <property type="project" value="UniProtKB-UniRule"/>
</dbReference>
<dbReference type="CDD" id="cd05305">
    <property type="entry name" value="L-AlaDH"/>
    <property type="match status" value="1"/>
</dbReference>
<dbReference type="Proteomes" id="UP000334923">
    <property type="component" value="Unassembled WGS sequence"/>
</dbReference>
<feature type="binding site" evidence="7">
    <location>
        <position position="181"/>
    </location>
    <ligand>
        <name>NAD(+)</name>
        <dbReference type="ChEBI" id="CHEBI:57540"/>
    </ligand>
</feature>
<evidence type="ECO:0000313" key="10">
    <source>
        <dbReference type="EMBL" id="VVM06389.1"/>
    </source>
</evidence>
<accession>A0A5E6MB21</accession>
<evidence type="ECO:0000313" key="11">
    <source>
        <dbReference type="Proteomes" id="UP000334923"/>
    </source>
</evidence>
<evidence type="ECO:0000256" key="3">
    <source>
        <dbReference type="ARBA" id="ARBA00023002"/>
    </source>
</evidence>
<keyword evidence="4 5" id="KW-0520">NAD</keyword>
<dbReference type="EC" id="1.4.1.1" evidence="2 5"/>
<gene>
    <name evidence="10" type="primary">ald</name>
    <name evidence="10" type="ORF">MAMT_01178</name>
</gene>
<evidence type="ECO:0000256" key="5">
    <source>
        <dbReference type="PIRNR" id="PIRNR000183"/>
    </source>
</evidence>
<dbReference type="SMART" id="SM01002">
    <property type="entry name" value="AlaDh_PNT_C"/>
    <property type="match status" value="1"/>
</dbReference>
<comment type="similarity">
    <text evidence="1 5">Belongs to the AlaDH/PNT family.</text>
</comment>
<protein>
    <recommendedName>
        <fullName evidence="2 5">Alanine dehydrogenase</fullName>
        <ecNumber evidence="2 5">1.4.1.1</ecNumber>
    </recommendedName>
</protein>
<dbReference type="InterPro" id="IPR036291">
    <property type="entry name" value="NAD(P)-bd_dom_sf"/>
</dbReference>
<dbReference type="InterPro" id="IPR008143">
    <property type="entry name" value="Ala_DH/PNT_CS2"/>
</dbReference>
<dbReference type="AlphaFoldDB" id="A0A5E6MB21"/>
<dbReference type="FunFam" id="3.40.50.720:FF:000049">
    <property type="entry name" value="Alanine dehydrogenase"/>
    <property type="match status" value="1"/>
</dbReference>
<dbReference type="GO" id="GO:0005886">
    <property type="term" value="C:plasma membrane"/>
    <property type="evidence" value="ECO:0007669"/>
    <property type="project" value="TreeGrafter"/>
</dbReference>
<feature type="binding site" evidence="7">
    <location>
        <begin position="250"/>
        <end position="253"/>
    </location>
    <ligand>
        <name>NAD(+)</name>
        <dbReference type="ChEBI" id="CHEBI:57540"/>
    </ligand>
</feature>
<organism evidence="10 11">
    <name type="scientific">Methylacidimicrobium tartarophylax</name>
    <dbReference type="NCBI Taxonomy" id="1041768"/>
    <lineage>
        <taxon>Bacteria</taxon>
        <taxon>Pseudomonadati</taxon>
        <taxon>Verrucomicrobiota</taxon>
        <taxon>Methylacidimicrobium</taxon>
    </lineage>
</organism>
<feature type="active site" description="Proton donor/acceptor" evidence="6">
    <location>
        <position position="253"/>
    </location>
</feature>
<dbReference type="PANTHER" id="PTHR42795:SF1">
    <property type="entry name" value="ALANINE DEHYDROGENASE"/>
    <property type="match status" value="1"/>
</dbReference>
<evidence type="ECO:0000259" key="9">
    <source>
        <dbReference type="SMART" id="SM01003"/>
    </source>
</evidence>
<dbReference type="PROSITE" id="PS00837">
    <property type="entry name" value="ALADH_PNT_2"/>
    <property type="match status" value="1"/>
</dbReference>
<dbReference type="SUPFAM" id="SSF51735">
    <property type="entry name" value="NAD(P)-binding Rossmann-fold domains"/>
    <property type="match status" value="1"/>
</dbReference>
<feature type="domain" description="Alanine dehydrogenase/pyridine nucleotide transhydrogenase NAD(H)-binding" evidence="8">
    <location>
        <begin position="132"/>
        <end position="281"/>
    </location>
</feature>
<dbReference type="InterPro" id="IPR007698">
    <property type="entry name" value="AlaDH/PNT_NAD(H)-bd"/>
</dbReference>
<dbReference type="SMART" id="SM01003">
    <property type="entry name" value="AlaDh_PNT_N"/>
    <property type="match status" value="1"/>
</dbReference>
<dbReference type="EMBL" id="CABFVA020000065">
    <property type="protein sequence ID" value="VVM06389.1"/>
    <property type="molecule type" value="Genomic_DNA"/>
</dbReference>
<dbReference type="SUPFAM" id="SSF52283">
    <property type="entry name" value="Formate/glycerate dehydrogenase catalytic domain-like"/>
    <property type="match status" value="1"/>
</dbReference>
<reference evidence="10 11" key="1">
    <citation type="submission" date="2019-09" db="EMBL/GenBank/DDBJ databases">
        <authorList>
            <person name="Cremers G."/>
        </authorList>
    </citation>
    <scope>NUCLEOTIDE SEQUENCE [LARGE SCALE GENOMIC DNA]</scope>
    <source>
        <strain evidence="10">4A</strain>
    </source>
</reference>
<feature type="binding site" evidence="7">
    <location>
        <begin position="222"/>
        <end position="223"/>
    </location>
    <ligand>
        <name>NAD(+)</name>
        <dbReference type="ChEBI" id="CHEBI:57540"/>
    </ligand>
</feature>
<feature type="domain" description="Alanine dehydrogenase/pyridine nucleotide transhydrogenase N-terminal" evidence="9">
    <location>
        <begin position="2"/>
        <end position="120"/>
    </location>
</feature>
<evidence type="ECO:0000256" key="2">
    <source>
        <dbReference type="ARBA" id="ARBA00012897"/>
    </source>
</evidence>
<proteinExistence type="inferred from homology"/>
<dbReference type="Pfam" id="PF01262">
    <property type="entry name" value="AlaDh_PNT_C"/>
    <property type="match status" value="1"/>
</dbReference>
<keyword evidence="11" id="KW-1185">Reference proteome</keyword>
<feature type="binding site" evidence="7">
    <location>
        <position position="186"/>
    </location>
    <ligand>
        <name>NAD(+)</name>
        <dbReference type="ChEBI" id="CHEBI:57540"/>
    </ligand>
</feature>
<comment type="catalytic activity">
    <reaction evidence="5">
        <text>L-alanine + NAD(+) + H2O = pyruvate + NH4(+) + NADH + H(+)</text>
        <dbReference type="Rhea" id="RHEA:18405"/>
        <dbReference type="ChEBI" id="CHEBI:15361"/>
        <dbReference type="ChEBI" id="CHEBI:15377"/>
        <dbReference type="ChEBI" id="CHEBI:15378"/>
        <dbReference type="ChEBI" id="CHEBI:28938"/>
        <dbReference type="ChEBI" id="CHEBI:57540"/>
        <dbReference type="ChEBI" id="CHEBI:57945"/>
        <dbReference type="ChEBI" id="CHEBI:57972"/>
        <dbReference type="EC" id="1.4.1.1"/>
    </reaction>
</comment>
<sequence length="354" mass="37119">MALTPAGAHALVQAGHAVTVETEAGLSSGFSDAEYNRAGAKIGDWESCWLSELVVKVKEPIESEIPFFRKGLLLFSYLHLAATRSLTEALVSQEVTALAYETLQLPDGSLPLLIPMSEVAGRVAVQAGAHFLENAQGGSGILLGGVPGVPPGRVIIVGGGTVGTQAARIASGMGAEVLLFDQNAVRLRFLDDLFGGRIRTAVVTPYYLEEEFQRADLVVGAVLVPGARAPKLLSRQIIQRMRRGSVVMDISIDQGGCVETVTHPTTHDNPVFSVDGILHYAVTNIPAAVPRTSTIALTNATLPWILILASAGAAAAKTNPDLCSAINTIGGEVSCPGVAEAFGRKAVDPKKILR</sequence>
<name>A0A5E6MB21_9BACT</name>
<evidence type="ECO:0000256" key="7">
    <source>
        <dbReference type="PIRSR" id="PIRSR000183-3"/>
    </source>
</evidence>
<feature type="binding site" evidence="7">
    <location>
        <position position="117"/>
    </location>
    <ligand>
        <name>NAD(+)</name>
        <dbReference type="ChEBI" id="CHEBI:57540"/>
    </ligand>
</feature>
<evidence type="ECO:0000256" key="6">
    <source>
        <dbReference type="PIRSR" id="PIRSR000183-1"/>
    </source>
</evidence>
<dbReference type="Pfam" id="PF05222">
    <property type="entry name" value="AlaDh_PNT_N"/>
    <property type="match status" value="1"/>
</dbReference>
<evidence type="ECO:0000256" key="4">
    <source>
        <dbReference type="ARBA" id="ARBA00023027"/>
    </source>
</evidence>
<feature type="active site" description="Proton donor/acceptor" evidence="6">
    <location>
        <position position="79"/>
    </location>
</feature>
<evidence type="ECO:0000256" key="1">
    <source>
        <dbReference type="ARBA" id="ARBA00005689"/>
    </source>
</evidence>
<dbReference type="InterPro" id="IPR007886">
    <property type="entry name" value="AlaDH/PNT_N"/>
</dbReference>
<dbReference type="GO" id="GO:0042853">
    <property type="term" value="P:L-alanine catabolic process"/>
    <property type="evidence" value="ECO:0007669"/>
    <property type="project" value="InterPro"/>
</dbReference>
<dbReference type="PANTHER" id="PTHR42795">
    <property type="entry name" value="ALANINE DEHYDROGENASE"/>
    <property type="match status" value="1"/>
</dbReference>
<keyword evidence="7" id="KW-0547">Nucleotide-binding</keyword>
<dbReference type="Gene3D" id="3.40.50.720">
    <property type="entry name" value="NAD(P)-binding Rossmann-like Domain"/>
    <property type="match status" value="2"/>
</dbReference>